<protein>
    <submittedName>
        <fullName evidence="1">Uncharacterized protein</fullName>
    </submittedName>
</protein>
<keyword evidence="2" id="KW-1185">Reference proteome</keyword>
<gene>
    <name evidence="1" type="ORF">BSAL_93465</name>
</gene>
<dbReference type="AlphaFoldDB" id="A0A0S4J4W1"/>
<sequence>HYGLRELTDAPSWRRYEVIVAEYVTDLIRGLNTRTLGDLMLQFGIWSIEGLDQTICYKSVDVVYREQPSACFDASSNSDRAHVIIGAPGSPCGEVVVVLPCVAVISIECKYCVEDSAPPRSKIGMSKSSRMSSLRKFVKVPGGERYFRVQATIKSGERERTFSALEEL</sequence>
<accession>A0A0S4J4W1</accession>
<dbReference type="EMBL" id="CYKH01001316">
    <property type="protein sequence ID" value="CUG86502.1"/>
    <property type="molecule type" value="Genomic_DNA"/>
</dbReference>
<dbReference type="Proteomes" id="UP000051952">
    <property type="component" value="Unassembled WGS sequence"/>
</dbReference>
<dbReference type="VEuPathDB" id="TriTrypDB:BSAL_93465"/>
<reference evidence="2" key="1">
    <citation type="submission" date="2015-09" db="EMBL/GenBank/DDBJ databases">
        <authorList>
            <consortium name="Pathogen Informatics"/>
        </authorList>
    </citation>
    <scope>NUCLEOTIDE SEQUENCE [LARGE SCALE GENOMIC DNA]</scope>
    <source>
        <strain evidence="2">Lake Konstanz</strain>
    </source>
</reference>
<organism evidence="1 2">
    <name type="scientific">Bodo saltans</name>
    <name type="common">Flagellated protozoan</name>
    <dbReference type="NCBI Taxonomy" id="75058"/>
    <lineage>
        <taxon>Eukaryota</taxon>
        <taxon>Discoba</taxon>
        <taxon>Euglenozoa</taxon>
        <taxon>Kinetoplastea</taxon>
        <taxon>Metakinetoplastina</taxon>
        <taxon>Eubodonida</taxon>
        <taxon>Bodonidae</taxon>
        <taxon>Bodo</taxon>
    </lineage>
</organism>
<evidence type="ECO:0000313" key="1">
    <source>
        <dbReference type="EMBL" id="CUG86502.1"/>
    </source>
</evidence>
<feature type="non-terminal residue" evidence="1">
    <location>
        <position position="1"/>
    </location>
</feature>
<evidence type="ECO:0000313" key="2">
    <source>
        <dbReference type="Proteomes" id="UP000051952"/>
    </source>
</evidence>
<proteinExistence type="predicted"/>
<name>A0A0S4J4W1_BODSA</name>